<dbReference type="Pfam" id="PF02630">
    <property type="entry name" value="SCO1-SenC"/>
    <property type="match status" value="1"/>
</dbReference>
<dbReference type="RefSeq" id="WP_112223901.1">
    <property type="nucleotide sequence ID" value="NZ_CP196859.1"/>
</dbReference>
<name>A0A365KVG6_9BACL</name>
<evidence type="ECO:0000256" key="3">
    <source>
        <dbReference type="PIRSR" id="PIRSR603782-1"/>
    </source>
</evidence>
<dbReference type="Proteomes" id="UP000251002">
    <property type="component" value="Unassembled WGS sequence"/>
</dbReference>
<dbReference type="Gene3D" id="3.40.30.10">
    <property type="entry name" value="Glutaredoxin"/>
    <property type="match status" value="1"/>
</dbReference>
<evidence type="ECO:0000313" key="7">
    <source>
        <dbReference type="EMBL" id="RAZ76735.1"/>
    </source>
</evidence>
<comment type="similarity">
    <text evidence="1">Belongs to the SCO1/2 family.</text>
</comment>
<keyword evidence="2 3" id="KW-0186">Copper</keyword>
<dbReference type="EMBL" id="QLZR01000004">
    <property type="protein sequence ID" value="RAZ76735.1"/>
    <property type="molecule type" value="Genomic_DNA"/>
</dbReference>
<feature type="signal peptide" evidence="5">
    <location>
        <begin position="1"/>
        <end position="24"/>
    </location>
</feature>
<keyword evidence="3" id="KW-0479">Metal-binding</keyword>
<evidence type="ECO:0000259" key="6">
    <source>
        <dbReference type="PROSITE" id="PS51352"/>
    </source>
</evidence>
<evidence type="ECO:0000256" key="4">
    <source>
        <dbReference type="PIRSR" id="PIRSR603782-2"/>
    </source>
</evidence>
<accession>A0A365KVG6</accession>
<reference evidence="7 8" key="1">
    <citation type="submission" date="2018-06" db="EMBL/GenBank/DDBJ databases">
        <title>The draft genome sequences of strains SCU63 and S1.</title>
        <authorList>
            <person name="Gan L."/>
        </authorList>
    </citation>
    <scope>NUCLEOTIDE SEQUENCE [LARGE SCALE GENOMIC DNA]</scope>
    <source>
        <strain evidence="7 8">SCU63</strain>
    </source>
</reference>
<feature type="disulfide bond" description="Redox-active" evidence="4">
    <location>
        <begin position="56"/>
        <end position="60"/>
    </location>
</feature>
<evidence type="ECO:0000313" key="8">
    <source>
        <dbReference type="Proteomes" id="UP000251002"/>
    </source>
</evidence>
<dbReference type="PROSITE" id="PS51257">
    <property type="entry name" value="PROKAR_LIPOPROTEIN"/>
    <property type="match status" value="1"/>
</dbReference>
<feature type="binding site" evidence="3">
    <location>
        <position position="56"/>
    </location>
    <ligand>
        <name>Cu cation</name>
        <dbReference type="ChEBI" id="CHEBI:23378"/>
    </ligand>
</feature>
<feature type="domain" description="Thioredoxin" evidence="6">
    <location>
        <begin position="18"/>
        <end position="185"/>
    </location>
</feature>
<keyword evidence="4" id="KW-1015">Disulfide bond</keyword>
<keyword evidence="5" id="KW-0732">Signal</keyword>
<dbReference type="AlphaFoldDB" id="A0A365KVG6"/>
<evidence type="ECO:0000256" key="1">
    <source>
        <dbReference type="ARBA" id="ARBA00010996"/>
    </source>
</evidence>
<keyword evidence="8" id="KW-1185">Reference proteome</keyword>
<dbReference type="InterPro" id="IPR003782">
    <property type="entry name" value="SCO1/SenC"/>
</dbReference>
<comment type="caution">
    <text evidence="7">The sequence shown here is derived from an EMBL/GenBank/DDBJ whole genome shotgun (WGS) entry which is preliminary data.</text>
</comment>
<dbReference type="GO" id="GO:0046872">
    <property type="term" value="F:metal ion binding"/>
    <property type="evidence" value="ECO:0007669"/>
    <property type="project" value="UniProtKB-KW"/>
</dbReference>
<evidence type="ECO:0000256" key="2">
    <source>
        <dbReference type="ARBA" id="ARBA00023008"/>
    </source>
</evidence>
<dbReference type="PANTHER" id="PTHR12151">
    <property type="entry name" value="ELECTRON TRANSPORT PROTIN SCO1/SENC FAMILY MEMBER"/>
    <property type="match status" value="1"/>
</dbReference>
<sequence>MKKLMGIAVIALVLFLAACGDSSIEDFSHTDQRGEEITLESLKGTPWLATFVFTNCTTVCPPMTFNMVSIQEALLEQGIEEYKIVAFSVDPGTDKPAVLADYLGKFNVPDESKWHLLTGYSQDYIAEYAKDNFKSFVKNDPSSNQVVHGTSFYLIDKNGEVAHNYDGYSDVPVEEIVEDLKVLIDK</sequence>
<feature type="chain" id="PRO_5039406755" evidence="5">
    <location>
        <begin position="25"/>
        <end position="186"/>
    </location>
</feature>
<dbReference type="CDD" id="cd02968">
    <property type="entry name" value="SCO"/>
    <property type="match status" value="1"/>
</dbReference>
<dbReference type="PROSITE" id="PS51352">
    <property type="entry name" value="THIOREDOXIN_2"/>
    <property type="match status" value="1"/>
</dbReference>
<dbReference type="PANTHER" id="PTHR12151:SF25">
    <property type="entry name" value="LINALOOL DEHYDRATASE_ISOMERASE DOMAIN-CONTAINING PROTEIN"/>
    <property type="match status" value="1"/>
</dbReference>
<feature type="binding site" evidence="3">
    <location>
        <position position="148"/>
    </location>
    <ligand>
        <name>Cu cation</name>
        <dbReference type="ChEBI" id="CHEBI:23378"/>
    </ligand>
</feature>
<proteinExistence type="inferred from homology"/>
<dbReference type="InterPro" id="IPR036249">
    <property type="entry name" value="Thioredoxin-like_sf"/>
</dbReference>
<dbReference type="InterPro" id="IPR013766">
    <property type="entry name" value="Thioredoxin_domain"/>
</dbReference>
<protein>
    <submittedName>
        <fullName evidence="7">SCO family protein</fullName>
    </submittedName>
</protein>
<feature type="binding site" evidence="3">
    <location>
        <position position="60"/>
    </location>
    <ligand>
        <name>Cu cation</name>
        <dbReference type="ChEBI" id="CHEBI:23378"/>
    </ligand>
</feature>
<organism evidence="7 8">
    <name type="scientific">Planococcus halotolerans</name>
    <dbReference type="NCBI Taxonomy" id="2233542"/>
    <lineage>
        <taxon>Bacteria</taxon>
        <taxon>Bacillati</taxon>
        <taxon>Bacillota</taxon>
        <taxon>Bacilli</taxon>
        <taxon>Bacillales</taxon>
        <taxon>Caryophanaceae</taxon>
        <taxon>Planococcus</taxon>
    </lineage>
</organism>
<evidence type="ECO:0000256" key="5">
    <source>
        <dbReference type="SAM" id="SignalP"/>
    </source>
</evidence>
<dbReference type="SUPFAM" id="SSF52833">
    <property type="entry name" value="Thioredoxin-like"/>
    <property type="match status" value="1"/>
</dbReference>
<gene>
    <name evidence="7" type="ORF">DP120_11945</name>
</gene>